<comment type="caution">
    <text evidence="12">The sequence shown here is derived from an EMBL/GenBank/DDBJ whole genome shotgun (WGS) entry which is preliminary data.</text>
</comment>
<evidence type="ECO:0000256" key="7">
    <source>
        <dbReference type="ARBA" id="ARBA00023242"/>
    </source>
</evidence>
<dbReference type="PROSITE" id="PS51215">
    <property type="entry name" value="AWS"/>
    <property type="match status" value="1"/>
</dbReference>
<keyword evidence="6" id="KW-0949">S-adenosyl-L-methionine</keyword>
<dbReference type="InterPro" id="IPR046341">
    <property type="entry name" value="SET_dom_sf"/>
</dbReference>
<dbReference type="PRINTS" id="PR00929">
    <property type="entry name" value="ATHOOK"/>
</dbReference>
<evidence type="ECO:0000256" key="4">
    <source>
        <dbReference type="ARBA" id="ARBA00022603"/>
    </source>
</evidence>
<feature type="compositionally biased region" description="Polar residues" evidence="8">
    <location>
        <begin position="275"/>
        <end position="288"/>
    </location>
</feature>
<feature type="region of interest" description="Disordered" evidence="8">
    <location>
        <begin position="965"/>
        <end position="985"/>
    </location>
</feature>
<feature type="region of interest" description="Disordered" evidence="8">
    <location>
        <begin position="1011"/>
        <end position="1059"/>
    </location>
</feature>
<feature type="compositionally biased region" description="Basic and acidic residues" evidence="8">
    <location>
        <begin position="513"/>
        <end position="534"/>
    </location>
</feature>
<keyword evidence="13" id="KW-1185">Reference proteome</keyword>
<dbReference type="Gene3D" id="2.170.270.10">
    <property type="entry name" value="SET domain"/>
    <property type="match status" value="1"/>
</dbReference>
<feature type="compositionally biased region" description="Low complexity" evidence="8">
    <location>
        <begin position="1288"/>
        <end position="1300"/>
    </location>
</feature>
<dbReference type="SMART" id="SM00317">
    <property type="entry name" value="SET"/>
    <property type="match status" value="1"/>
</dbReference>
<feature type="compositionally biased region" description="Low complexity" evidence="8">
    <location>
        <begin position="897"/>
        <end position="907"/>
    </location>
</feature>
<feature type="domain" description="AWS" evidence="11">
    <location>
        <begin position="625"/>
        <end position="671"/>
    </location>
</feature>
<dbReference type="SMART" id="SM00384">
    <property type="entry name" value="AT_hook"/>
    <property type="match status" value="4"/>
</dbReference>
<gene>
    <name evidence="12" type="ORF">PSANT_00489</name>
</gene>
<dbReference type="SUPFAM" id="SSF82199">
    <property type="entry name" value="SET domain"/>
    <property type="match status" value="1"/>
</dbReference>
<evidence type="ECO:0000256" key="6">
    <source>
        <dbReference type="ARBA" id="ARBA00022691"/>
    </source>
</evidence>
<feature type="domain" description="Post-SET" evidence="10">
    <location>
        <begin position="817"/>
        <end position="833"/>
    </location>
</feature>
<organism evidence="12 13">
    <name type="scientific">Pseudozyma antarctica</name>
    <name type="common">Yeast</name>
    <name type="synonym">Candida antarctica</name>
    <dbReference type="NCBI Taxonomy" id="84753"/>
    <lineage>
        <taxon>Eukaryota</taxon>
        <taxon>Fungi</taxon>
        <taxon>Dikarya</taxon>
        <taxon>Basidiomycota</taxon>
        <taxon>Ustilaginomycotina</taxon>
        <taxon>Ustilaginomycetes</taxon>
        <taxon>Ustilaginales</taxon>
        <taxon>Ustilaginaceae</taxon>
        <taxon>Moesziomyces</taxon>
    </lineage>
</organism>
<dbReference type="GO" id="GO:0042054">
    <property type="term" value="F:histone methyltransferase activity"/>
    <property type="evidence" value="ECO:0007669"/>
    <property type="project" value="InterPro"/>
</dbReference>
<keyword evidence="3" id="KW-0158">Chromosome</keyword>
<evidence type="ECO:0000259" key="11">
    <source>
        <dbReference type="PROSITE" id="PS51215"/>
    </source>
</evidence>
<dbReference type="SMART" id="SM00570">
    <property type="entry name" value="AWS"/>
    <property type="match status" value="1"/>
</dbReference>
<feature type="compositionally biased region" description="Polar residues" evidence="8">
    <location>
        <begin position="109"/>
        <end position="152"/>
    </location>
</feature>
<dbReference type="PROSITE" id="PS50280">
    <property type="entry name" value="SET"/>
    <property type="match status" value="1"/>
</dbReference>
<feature type="compositionally biased region" description="Low complexity" evidence="8">
    <location>
        <begin position="184"/>
        <end position="195"/>
    </location>
</feature>
<dbReference type="PANTHER" id="PTHR22884">
    <property type="entry name" value="SET DOMAIN PROTEINS"/>
    <property type="match status" value="1"/>
</dbReference>
<evidence type="ECO:0000313" key="13">
    <source>
        <dbReference type="Proteomes" id="UP000325008"/>
    </source>
</evidence>
<feature type="region of interest" description="Disordered" evidence="8">
    <location>
        <begin position="842"/>
        <end position="915"/>
    </location>
</feature>
<reference evidence="12" key="1">
    <citation type="submission" date="2018-03" db="EMBL/GenBank/DDBJ databases">
        <authorList>
            <person name="Guldener U."/>
        </authorList>
    </citation>
    <scope>NUCLEOTIDE SEQUENCE [LARGE SCALE GENOMIC DNA]</scope>
    <source>
        <strain evidence="12">ATCC34888</strain>
    </source>
</reference>
<evidence type="ECO:0000256" key="3">
    <source>
        <dbReference type="ARBA" id="ARBA00022454"/>
    </source>
</evidence>
<dbReference type="InterPro" id="IPR006560">
    <property type="entry name" value="AWS_dom"/>
</dbReference>
<dbReference type="Proteomes" id="UP000325008">
    <property type="component" value="Unassembled WGS sequence"/>
</dbReference>
<sequence length="1311" mass="138912">MPPARTSRRSGLAASASSSSIASPSTRSQRQDAPLTSGSAARSAGPSTSRATPRSTGPLAPALTAQSRQSAERDSVQITPTKSPASNSFNDPIIIDDSDDDADPVAATQPLSSLSPSSIVNPDESTSTTTLDQSYATSLTSDLNMVSDGTLTSVSSDESDSDVPEKSAKRALPFATPPRRTTRTVRSTRVGTTATPVSSTGRKAPSQTPSETPTPSRRSARIVSSGSSVKKALQRRDELDAKLLASPLRRKPDALDPPSSPPTKRQPGRPRKSATEASLMQTQKSPATVQPPANPLAQISSSAASRRSSRLSLPAAAEPKDVQTKAANKADGESQEPEAQPKRGRRSQGAAVLADTPPASVNGSQAAETPPAKRGPGGPRKITPEEESTVSIASSSSAKIPTRSSKRSFSDLAKAADAAPGGTSEQVNEQSPRRKRGRPRKQAPDEATDEDHGATPADIDPWSAQAEADAIARQQAIDMLDENVSELSDASEESQTSSAPSQPAALPRRRGRPPKDRSPDGDSVKRVSRPEKGGKKFRVTGLYAGEAEATPSVSSTKPTQERNVVFPNPIHFGAKLLVEERDFCLPYPIHQTMDQLREKVHAKRKPPRYQQISKNKYYSRPKLQGEVPLCNCQPGSGCGSDCINRMLQFICDPRTCPNGNSCTNVSLGRRTGIKTAVAYYGRRGFGLKTLEAIKKHDFIDEYRGEVINLSEAAKRVTEEYKATGNYYLLDYDSAAGELLDGGRKGNITRFANHSCDPNCRIEKFIICGTDEALSAEFQIGLFANRDIEAGEELTYNYGWAAFQPRDTMTGAPTAQVPTEQCLCGAANCSGILGGKKAPATKLTASDVASGSRKKAAKGKGKGKGKSRKTAQTTARPRLRAMTPMMSATRLSSATMPASARLSAAGSRSSRKREETQANLVTKIVIKRMERSARMAADTVASNAEPSAASKATLESTIAKRGVDVAAPTPNAASPSSPASVPTPVRPQTAVRLPLATLGTAASAMPIQTTPARVQSEGSTQQASGAKQSASAQGRVASESGGAASTALSKASDKNASGSNPRALLAQSLASSRLGNKFGRAATVTRGTKDRRWSAAQAMVSDDDDAAWNVSDSEERASDFQGQDVAAQPTPALDKAVAGPRRRGRRKLVLTPEEAERRAVDRRARNAFLARVRRASKRGIVIQDPTQHPLKKISIQCTAAPENTYIPDLPSSLVTLGMTTADARRARNAFLARVRRAVKRGFPKDLAIKMAAKPLPGDGSRDTPVMQAQRAYLEQLEREAVSEMEADARASSSRDAAQQSAPLPSATSAVDG</sequence>
<feature type="compositionally biased region" description="Low complexity" evidence="8">
    <location>
        <begin position="493"/>
        <end position="506"/>
    </location>
</feature>
<keyword evidence="5" id="KW-0808">Transferase</keyword>
<feature type="region of interest" description="Disordered" evidence="8">
    <location>
        <begin position="1277"/>
        <end position="1311"/>
    </location>
</feature>
<feature type="compositionally biased region" description="Polar residues" evidence="8">
    <location>
        <begin position="76"/>
        <end position="90"/>
    </location>
</feature>
<dbReference type="InterPro" id="IPR001214">
    <property type="entry name" value="SET_dom"/>
</dbReference>
<feature type="region of interest" description="Disordered" evidence="8">
    <location>
        <begin position="1"/>
        <end position="543"/>
    </location>
</feature>
<dbReference type="GO" id="GO:0005694">
    <property type="term" value="C:chromosome"/>
    <property type="evidence" value="ECO:0007669"/>
    <property type="project" value="UniProtKB-SubCell"/>
</dbReference>
<keyword evidence="4" id="KW-0489">Methyltransferase</keyword>
<dbReference type="OrthoDB" id="308383at2759"/>
<evidence type="ECO:0008006" key="14">
    <source>
        <dbReference type="Google" id="ProtNLM"/>
    </source>
</evidence>
<dbReference type="Pfam" id="PF00856">
    <property type="entry name" value="SET"/>
    <property type="match status" value="1"/>
</dbReference>
<evidence type="ECO:0000259" key="9">
    <source>
        <dbReference type="PROSITE" id="PS50280"/>
    </source>
</evidence>
<feature type="compositionally biased region" description="Low complexity" evidence="8">
    <location>
        <begin position="300"/>
        <end position="317"/>
    </location>
</feature>
<keyword evidence="7" id="KW-0539">Nucleus</keyword>
<evidence type="ECO:0000259" key="10">
    <source>
        <dbReference type="PROSITE" id="PS50868"/>
    </source>
</evidence>
<feature type="compositionally biased region" description="Low complexity" evidence="8">
    <location>
        <begin position="1017"/>
        <end position="1033"/>
    </location>
</feature>
<evidence type="ECO:0000256" key="5">
    <source>
        <dbReference type="ARBA" id="ARBA00022679"/>
    </source>
</evidence>
<dbReference type="PROSITE" id="PS50868">
    <property type="entry name" value="POST_SET"/>
    <property type="match status" value="1"/>
</dbReference>
<feature type="domain" description="SET" evidence="9">
    <location>
        <begin position="673"/>
        <end position="798"/>
    </location>
</feature>
<dbReference type="FunFam" id="2.170.270.10:FF:000082">
    <property type="entry name" value="Histone-lysine N-methyltransferase"/>
    <property type="match status" value="1"/>
</dbReference>
<evidence type="ECO:0000256" key="8">
    <source>
        <dbReference type="SAM" id="MobiDB-lite"/>
    </source>
</evidence>
<dbReference type="GO" id="GO:0032259">
    <property type="term" value="P:methylation"/>
    <property type="evidence" value="ECO:0007669"/>
    <property type="project" value="UniProtKB-KW"/>
</dbReference>
<feature type="compositionally biased region" description="Polar residues" evidence="8">
    <location>
        <begin position="34"/>
        <end position="55"/>
    </location>
</feature>
<dbReference type="InterPro" id="IPR017956">
    <property type="entry name" value="AT_hook_DNA-bd_motif"/>
</dbReference>
<feature type="compositionally biased region" description="Acidic residues" evidence="8">
    <location>
        <begin position="94"/>
        <end position="103"/>
    </location>
</feature>
<evidence type="ECO:0000256" key="2">
    <source>
        <dbReference type="ARBA" id="ARBA00004286"/>
    </source>
</evidence>
<feature type="compositionally biased region" description="Acidic residues" evidence="8">
    <location>
        <begin position="479"/>
        <end position="492"/>
    </location>
</feature>
<feature type="compositionally biased region" description="Basic residues" evidence="8">
    <location>
        <begin position="851"/>
        <end position="868"/>
    </location>
</feature>
<dbReference type="GO" id="GO:0005634">
    <property type="term" value="C:nucleus"/>
    <property type="evidence" value="ECO:0007669"/>
    <property type="project" value="UniProtKB-SubCell"/>
</dbReference>
<evidence type="ECO:0000256" key="1">
    <source>
        <dbReference type="ARBA" id="ARBA00004123"/>
    </source>
</evidence>
<feature type="compositionally biased region" description="Low complexity" evidence="8">
    <location>
        <begin position="9"/>
        <end position="28"/>
    </location>
</feature>
<feature type="compositionally biased region" description="Polar residues" evidence="8">
    <location>
        <begin position="1045"/>
        <end position="1059"/>
    </location>
</feature>
<feature type="compositionally biased region" description="Low complexity" evidence="8">
    <location>
        <begin position="205"/>
        <end position="217"/>
    </location>
</feature>
<dbReference type="InterPro" id="IPR050777">
    <property type="entry name" value="SET2_Histone-Lys_MeTrsfase"/>
</dbReference>
<dbReference type="RefSeq" id="XP_014659566.1">
    <property type="nucleotide sequence ID" value="XM_014804080.1"/>
</dbReference>
<accession>A0A5C3FF82</accession>
<protein>
    <recommendedName>
        <fullName evidence="14">Histone-lysine N-methyltransferase</fullName>
    </recommendedName>
</protein>
<feature type="compositionally biased region" description="Basic and acidic residues" evidence="8">
    <location>
        <begin position="318"/>
        <end position="332"/>
    </location>
</feature>
<dbReference type="GO" id="GO:0003677">
    <property type="term" value="F:DNA binding"/>
    <property type="evidence" value="ECO:0007669"/>
    <property type="project" value="InterPro"/>
</dbReference>
<feature type="compositionally biased region" description="Low complexity" evidence="8">
    <location>
        <begin position="965"/>
        <end position="982"/>
    </location>
</feature>
<evidence type="ECO:0000313" key="12">
    <source>
        <dbReference type="EMBL" id="SPO42806.1"/>
    </source>
</evidence>
<dbReference type="EMBL" id="OOIQ01000001">
    <property type="protein sequence ID" value="SPO42806.1"/>
    <property type="molecule type" value="Genomic_DNA"/>
</dbReference>
<comment type="subcellular location">
    <subcellularLocation>
        <location evidence="2">Chromosome</location>
    </subcellularLocation>
    <subcellularLocation>
        <location evidence="1">Nucleus</location>
    </subcellularLocation>
</comment>
<proteinExistence type="predicted"/>
<dbReference type="InterPro" id="IPR003616">
    <property type="entry name" value="Post-SET_dom"/>
</dbReference>
<name>A0A5C3FF82_PSEA2</name>
<dbReference type="Pfam" id="PF17907">
    <property type="entry name" value="AWS"/>
    <property type="match status" value="1"/>
</dbReference>